<evidence type="ECO:0000256" key="6">
    <source>
        <dbReference type="ARBA" id="ARBA00022801"/>
    </source>
</evidence>
<dbReference type="EMBL" id="KI912121">
    <property type="protein sequence ID" value="ETS73830.1"/>
    <property type="molecule type" value="Genomic_DNA"/>
</dbReference>
<dbReference type="Proteomes" id="UP000030651">
    <property type="component" value="Unassembled WGS sequence"/>
</dbReference>
<evidence type="ECO:0000313" key="10">
    <source>
        <dbReference type="EMBL" id="ETS73830.1"/>
    </source>
</evidence>
<dbReference type="OrthoDB" id="424610at2759"/>
<evidence type="ECO:0000256" key="8">
    <source>
        <dbReference type="ARBA" id="ARBA00023326"/>
    </source>
</evidence>
<keyword evidence="5" id="KW-0732">Signal</keyword>
<evidence type="ECO:0000256" key="7">
    <source>
        <dbReference type="ARBA" id="ARBA00023277"/>
    </source>
</evidence>
<dbReference type="InterPro" id="IPR043595">
    <property type="entry name" value="FaeB/C/D"/>
</dbReference>
<dbReference type="GO" id="GO:0005576">
    <property type="term" value="C:extracellular region"/>
    <property type="evidence" value="ECO:0007669"/>
    <property type="project" value="UniProtKB-SubCell"/>
</dbReference>
<dbReference type="GeneID" id="19279789"/>
<sequence length="346" mass="36969">MSQNISSSGCFNTDSSFSVGKTSNETLSGRSYLLSIPDNYSTDTPAPLILSFHGGGQSPETQLDLDQLTNSDVNDQYIVIYPEAIDAQWQVSPNSTSDDIGFVTDILDDIESTLCIDISQIYATGKSQGGGMAGLLACDETLSNRFAAFAPVSGAFYITDANDNCKPASVKIPCSAGRTGIPMLEFHGGDDPVIPYDGDDSRRDSCLPAIPHWVQEWAERNDLDSTNTSTDLTKSATLYQFGNDSNLGLVSHVYDGKSIGHVWPTKKLFANDDDSATASFDATPMILEFFGNYTLDIQTKSTNTTGGNGTDGTDGSDDDSDSSAVGRKATAIWCLVGFTLLQSLII</sequence>
<accession>W3WIT5</accession>
<keyword evidence="6" id="KW-0378">Hydrolase</keyword>
<dbReference type="GO" id="GO:0030600">
    <property type="term" value="F:feruloyl esterase activity"/>
    <property type="evidence" value="ECO:0007669"/>
    <property type="project" value="UniProtKB-EC"/>
</dbReference>
<keyword evidence="7" id="KW-0119">Carbohydrate metabolism</keyword>
<evidence type="ECO:0000256" key="3">
    <source>
        <dbReference type="ARBA" id="ARBA00022525"/>
    </source>
</evidence>
<comment type="subcellular location">
    <subcellularLocation>
        <location evidence="1">Secreted</location>
    </subcellularLocation>
</comment>
<keyword evidence="8" id="KW-0624">Polysaccharide degradation</keyword>
<dbReference type="InParanoid" id="W3WIT5"/>
<proteinExistence type="predicted"/>
<evidence type="ECO:0000256" key="5">
    <source>
        <dbReference type="ARBA" id="ARBA00022729"/>
    </source>
</evidence>
<dbReference type="eggNOG" id="ENOG502SBTI">
    <property type="taxonomic scope" value="Eukaryota"/>
</dbReference>
<dbReference type="HOGENOM" id="CLU_027551_3_0_1"/>
<evidence type="ECO:0000256" key="4">
    <source>
        <dbReference type="ARBA" id="ARBA00022651"/>
    </source>
</evidence>
<evidence type="ECO:0000256" key="1">
    <source>
        <dbReference type="ARBA" id="ARBA00004613"/>
    </source>
</evidence>
<dbReference type="InterPro" id="IPR029058">
    <property type="entry name" value="AB_hydrolase_fold"/>
</dbReference>
<evidence type="ECO:0000256" key="2">
    <source>
        <dbReference type="ARBA" id="ARBA00013091"/>
    </source>
</evidence>
<evidence type="ECO:0000256" key="9">
    <source>
        <dbReference type="ARBA" id="ARBA00034075"/>
    </source>
</evidence>
<dbReference type="EC" id="3.1.1.73" evidence="2"/>
<dbReference type="RefSeq" id="XP_007841548.1">
    <property type="nucleotide sequence ID" value="XM_007843357.1"/>
</dbReference>
<organism evidence="10 11">
    <name type="scientific">Pestalotiopsis fici (strain W106-1 / CGMCC3.15140)</name>
    <dbReference type="NCBI Taxonomy" id="1229662"/>
    <lineage>
        <taxon>Eukaryota</taxon>
        <taxon>Fungi</taxon>
        <taxon>Dikarya</taxon>
        <taxon>Ascomycota</taxon>
        <taxon>Pezizomycotina</taxon>
        <taxon>Sordariomycetes</taxon>
        <taxon>Xylariomycetidae</taxon>
        <taxon>Amphisphaeriales</taxon>
        <taxon>Sporocadaceae</taxon>
        <taxon>Pestalotiopsis</taxon>
    </lineage>
</organism>
<dbReference type="SUPFAM" id="SSF53474">
    <property type="entry name" value="alpha/beta-Hydrolases"/>
    <property type="match status" value="1"/>
</dbReference>
<dbReference type="PANTHER" id="PTHR38050:SF2">
    <property type="entry name" value="FERULOYL ESTERASE C-RELATED"/>
    <property type="match status" value="1"/>
</dbReference>
<name>W3WIT5_PESFW</name>
<evidence type="ECO:0000313" key="11">
    <source>
        <dbReference type="Proteomes" id="UP000030651"/>
    </source>
</evidence>
<gene>
    <name evidence="10" type="ORF">PFICI_14776</name>
</gene>
<protein>
    <recommendedName>
        <fullName evidence="2">feruloyl esterase</fullName>
        <ecNumber evidence="2">3.1.1.73</ecNumber>
    </recommendedName>
</protein>
<dbReference type="AlphaFoldDB" id="W3WIT5"/>
<dbReference type="KEGG" id="pfy:PFICI_14776"/>
<dbReference type="Gene3D" id="3.40.50.1820">
    <property type="entry name" value="alpha/beta hydrolase"/>
    <property type="match status" value="1"/>
</dbReference>
<dbReference type="GO" id="GO:0045493">
    <property type="term" value="P:xylan catabolic process"/>
    <property type="evidence" value="ECO:0007669"/>
    <property type="project" value="UniProtKB-KW"/>
</dbReference>
<keyword evidence="11" id="KW-1185">Reference proteome</keyword>
<dbReference type="PANTHER" id="PTHR38050">
    <property type="match status" value="1"/>
</dbReference>
<keyword evidence="4" id="KW-0858">Xylan degradation</keyword>
<keyword evidence="3" id="KW-0964">Secreted</keyword>
<reference evidence="11" key="1">
    <citation type="journal article" date="2015" name="BMC Genomics">
        <title>Genomic and transcriptomic analysis of the endophytic fungus Pestalotiopsis fici reveals its lifestyle and high potential for synthesis of natural products.</title>
        <authorList>
            <person name="Wang X."/>
            <person name="Zhang X."/>
            <person name="Liu L."/>
            <person name="Xiang M."/>
            <person name="Wang W."/>
            <person name="Sun X."/>
            <person name="Che Y."/>
            <person name="Guo L."/>
            <person name="Liu G."/>
            <person name="Guo L."/>
            <person name="Wang C."/>
            <person name="Yin W.B."/>
            <person name="Stadler M."/>
            <person name="Zhang X."/>
            <person name="Liu X."/>
        </authorList>
    </citation>
    <scope>NUCLEOTIDE SEQUENCE [LARGE SCALE GENOMIC DNA]</scope>
    <source>
        <strain evidence="11">W106-1 / CGMCC3.15140</strain>
    </source>
</reference>
<dbReference type="OMA" id="QGAGHTW"/>
<comment type="catalytic activity">
    <reaction evidence="9">
        <text>feruloyl-polysaccharide + H2O = ferulate + polysaccharide.</text>
        <dbReference type="EC" id="3.1.1.73"/>
    </reaction>
</comment>